<feature type="transmembrane region" description="Helical" evidence="5">
    <location>
        <begin position="12"/>
        <end position="34"/>
    </location>
</feature>
<evidence type="ECO:0000313" key="7">
    <source>
        <dbReference type="Proteomes" id="UP000751190"/>
    </source>
</evidence>
<gene>
    <name evidence="6" type="ORF">KFE25_002311</name>
</gene>
<keyword evidence="7" id="KW-1185">Reference proteome</keyword>
<feature type="transmembrane region" description="Helical" evidence="5">
    <location>
        <begin position="98"/>
        <end position="125"/>
    </location>
</feature>
<comment type="caution">
    <text evidence="6">The sequence shown here is derived from an EMBL/GenBank/DDBJ whole genome shotgun (WGS) entry which is preliminary data.</text>
</comment>
<dbReference type="Pfam" id="PF08507">
    <property type="entry name" value="COPI_assoc"/>
    <property type="match status" value="1"/>
</dbReference>
<reference evidence="6" key="1">
    <citation type="submission" date="2021-05" db="EMBL/GenBank/DDBJ databases">
        <title>The genome of the haptophyte Pavlova lutheri (Diacronema luteri, Pavlovales) - a model for lipid biosynthesis in eukaryotic algae.</title>
        <authorList>
            <person name="Hulatt C.J."/>
            <person name="Posewitz M.C."/>
        </authorList>
    </citation>
    <scope>NUCLEOTIDE SEQUENCE</scope>
    <source>
        <strain evidence="6">NIVA-4/92</strain>
    </source>
</reference>
<keyword evidence="3 5" id="KW-1133">Transmembrane helix</keyword>
<keyword evidence="4 5" id="KW-0472">Membrane</keyword>
<evidence type="ECO:0000256" key="4">
    <source>
        <dbReference type="ARBA" id="ARBA00023136"/>
    </source>
</evidence>
<dbReference type="AlphaFoldDB" id="A0A8J5X7E6"/>
<keyword evidence="2 5" id="KW-0812">Transmembrane</keyword>
<name>A0A8J5X7E6_DIALT</name>
<evidence type="ECO:0000313" key="6">
    <source>
        <dbReference type="EMBL" id="KAG8457647.1"/>
    </source>
</evidence>
<feature type="transmembrane region" description="Helical" evidence="5">
    <location>
        <begin position="71"/>
        <end position="92"/>
    </location>
</feature>
<dbReference type="EMBL" id="JAGTXO010000066">
    <property type="protein sequence ID" value="KAG8457647.1"/>
    <property type="molecule type" value="Genomic_DNA"/>
</dbReference>
<protein>
    <submittedName>
        <fullName evidence="6">Uncharacterized protein</fullName>
    </submittedName>
</protein>
<sequence>MGDDKKQSCASVCLNALGLLCGTVMVALGVFRLLSLSIDGIVLGCYYIIFGVVGVAVELTPNVRLTRWLPFMEYFAGKSVFYLFWALLLPFNVSIPNFIFLVALLAGAVFFMLGHFCVTSVTFLCGNVDLIV</sequence>
<evidence type="ECO:0000256" key="5">
    <source>
        <dbReference type="SAM" id="Phobius"/>
    </source>
</evidence>
<organism evidence="6 7">
    <name type="scientific">Diacronema lutheri</name>
    <name type="common">Unicellular marine alga</name>
    <name type="synonym">Monochrysis lutheri</name>
    <dbReference type="NCBI Taxonomy" id="2081491"/>
    <lineage>
        <taxon>Eukaryota</taxon>
        <taxon>Haptista</taxon>
        <taxon>Haptophyta</taxon>
        <taxon>Pavlovophyceae</taxon>
        <taxon>Pavlovales</taxon>
        <taxon>Pavlovaceae</taxon>
        <taxon>Diacronema</taxon>
    </lineage>
</organism>
<dbReference type="Proteomes" id="UP000751190">
    <property type="component" value="Unassembled WGS sequence"/>
</dbReference>
<dbReference type="PANTHER" id="PTHR28128">
    <property type="entry name" value="GOLGI APPARATUS MEMBRANE PROTEIN TVP15"/>
    <property type="match status" value="1"/>
</dbReference>
<feature type="transmembrane region" description="Helical" evidence="5">
    <location>
        <begin position="40"/>
        <end position="59"/>
    </location>
</feature>
<dbReference type="InterPro" id="IPR013714">
    <property type="entry name" value="Golgi_TVP15"/>
</dbReference>
<dbReference type="GO" id="GO:0016020">
    <property type="term" value="C:membrane"/>
    <property type="evidence" value="ECO:0007669"/>
    <property type="project" value="UniProtKB-SubCell"/>
</dbReference>
<evidence type="ECO:0000256" key="2">
    <source>
        <dbReference type="ARBA" id="ARBA00022692"/>
    </source>
</evidence>
<accession>A0A8J5X7E6</accession>
<evidence type="ECO:0000256" key="3">
    <source>
        <dbReference type="ARBA" id="ARBA00022989"/>
    </source>
</evidence>
<proteinExistence type="predicted"/>
<evidence type="ECO:0000256" key="1">
    <source>
        <dbReference type="ARBA" id="ARBA00004141"/>
    </source>
</evidence>
<dbReference type="PANTHER" id="PTHR28128:SF1">
    <property type="entry name" value="GOLGI APPARATUS MEMBRANE PROTEIN TVP15"/>
    <property type="match status" value="1"/>
</dbReference>
<comment type="subcellular location">
    <subcellularLocation>
        <location evidence="1">Membrane</location>
        <topology evidence="1">Multi-pass membrane protein</topology>
    </subcellularLocation>
</comment>